<gene>
    <name evidence="1" type="ORF">THF1D04_40323</name>
</gene>
<organism evidence="1 2">
    <name type="scientific">Vibrio owensii</name>
    <dbReference type="NCBI Taxonomy" id="696485"/>
    <lineage>
        <taxon>Bacteria</taxon>
        <taxon>Pseudomonadati</taxon>
        <taxon>Pseudomonadota</taxon>
        <taxon>Gammaproteobacteria</taxon>
        <taxon>Vibrionales</taxon>
        <taxon>Vibrionaceae</taxon>
        <taxon>Vibrio</taxon>
    </lineage>
</organism>
<sequence length="119" mass="13356">MGIVRFSVKELSEKVFAEYKLQPRGSQGSCSMAKIFLVHNQGIYCMTSNNNSTTLRPSLVYALGCNPNVDDDWQLVSRELAGGDDFSYSIPPEWIETAIVNQRDYFDINIGVEEIELIG</sequence>
<name>A0AAU9Q9G0_9VIBR</name>
<dbReference type="EMBL" id="CAKMTQ010000034">
    <property type="protein sequence ID" value="CAH1536012.1"/>
    <property type="molecule type" value="Genomic_DNA"/>
</dbReference>
<evidence type="ECO:0008006" key="3">
    <source>
        <dbReference type="Google" id="ProtNLM"/>
    </source>
</evidence>
<protein>
    <recommendedName>
        <fullName evidence="3">DUF3085 domain-containing protein</fullName>
    </recommendedName>
</protein>
<evidence type="ECO:0000313" key="2">
    <source>
        <dbReference type="Proteomes" id="UP001295420"/>
    </source>
</evidence>
<evidence type="ECO:0000313" key="1">
    <source>
        <dbReference type="EMBL" id="CAH1536012.1"/>
    </source>
</evidence>
<comment type="caution">
    <text evidence="1">The sequence shown here is derived from an EMBL/GenBank/DDBJ whole genome shotgun (WGS) entry which is preliminary data.</text>
</comment>
<dbReference type="Proteomes" id="UP001295420">
    <property type="component" value="Unassembled WGS sequence"/>
</dbReference>
<dbReference type="InterPro" id="IPR021436">
    <property type="entry name" value="DUF3085"/>
</dbReference>
<reference evidence="1" key="1">
    <citation type="submission" date="2022-01" db="EMBL/GenBank/DDBJ databases">
        <authorList>
            <person name="Lagorce A."/>
        </authorList>
    </citation>
    <scope>NUCLEOTIDE SEQUENCE</scope>
    <source>
        <strain evidence="1">Th15_F1_D04</strain>
    </source>
</reference>
<dbReference type="Pfam" id="PF11284">
    <property type="entry name" value="DUF3085"/>
    <property type="match status" value="1"/>
</dbReference>
<proteinExistence type="predicted"/>
<dbReference type="AlphaFoldDB" id="A0AAU9Q9G0"/>
<accession>A0AAU9Q9G0</accession>